<name>A0A5J4QN40_9ZZZZ</name>
<sequence length="346" mass="40391">MENIYGEASFKFKELVAGILKENDFKLTPLNDDYLNIKYQNQSGIVGIKFYRNRLARLNFVQLVCQQLLDTQKHNPNKVPLLIISNYITDSFKKAIKVKFGIIIWDIKELFSLAFGSSELYYQLHVFLFETFDKLVGEPSVNSKNNESENIISDFKDFQCLENSKDIVKLETGRLFSELYSISEKEQYSEFEEICTEILKYLFEDDLRLWEPQNITSDGLHRFDLLCRLRPSGKNFWEELLNDFHSRYIVFEFKNYSEPIKQNQIYTTEKYLFKTALRSVAFIIARNDGDPNAHKAARGALTEAGKLIIILTTDDLIEMLAWKDRGDDPSEVLRNKVDEVLIAMSR</sequence>
<protein>
    <recommendedName>
        <fullName evidence="2">Restriction endonuclease type IV Mrr domain-containing protein</fullName>
    </recommendedName>
</protein>
<evidence type="ECO:0000313" key="1">
    <source>
        <dbReference type="EMBL" id="KAA6322401.1"/>
    </source>
</evidence>
<accession>A0A5J4QN40</accession>
<dbReference type="AlphaFoldDB" id="A0A5J4QN40"/>
<proteinExistence type="predicted"/>
<reference evidence="1" key="1">
    <citation type="submission" date="2019-03" db="EMBL/GenBank/DDBJ databases">
        <title>Single cell metagenomics reveals metabolic interactions within the superorganism composed of flagellate Streblomastix strix and complex community of Bacteroidetes bacteria on its surface.</title>
        <authorList>
            <person name="Treitli S.C."/>
            <person name="Kolisko M."/>
            <person name="Husnik F."/>
            <person name="Keeling P."/>
            <person name="Hampl V."/>
        </authorList>
    </citation>
    <scope>NUCLEOTIDE SEQUENCE</scope>
    <source>
        <strain evidence="1">STM</strain>
    </source>
</reference>
<evidence type="ECO:0008006" key="2">
    <source>
        <dbReference type="Google" id="ProtNLM"/>
    </source>
</evidence>
<comment type="caution">
    <text evidence="1">The sequence shown here is derived from an EMBL/GenBank/DDBJ whole genome shotgun (WGS) entry which is preliminary data.</text>
</comment>
<gene>
    <name evidence="1" type="ORF">EZS27_028052</name>
</gene>
<dbReference type="EMBL" id="SNRY01003054">
    <property type="protein sequence ID" value="KAA6322401.1"/>
    <property type="molecule type" value="Genomic_DNA"/>
</dbReference>
<organism evidence="1">
    <name type="scientific">termite gut metagenome</name>
    <dbReference type="NCBI Taxonomy" id="433724"/>
    <lineage>
        <taxon>unclassified sequences</taxon>
        <taxon>metagenomes</taxon>
        <taxon>organismal metagenomes</taxon>
    </lineage>
</organism>